<organism evidence="6 7">
    <name type="scientific">Spodoptera littoralis</name>
    <name type="common">Egyptian cotton leafworm</name>
    <dbReference type="NCBI Taxonomy" id="7109"/>
    <lineage>
        <taxon>Eukaryota</taxon>
        <taxon>Metazoa</taxon>
        <taxon>Ecdysozoa</taxon>
        <taxon>Arthropoda</taxon>
        <taxon>Hexapoda</taxon>
        <taxon>Insecta</taxon>
        <taxon>Pterygota</taxon>
        <taxon>Neoptera</taxon>
        <taxon>Endopterygota</taxon>
        <taxon>Lepidoptera</taxon>
        <taxon>Glossata</taxon>
        <taxon>Ditrysia</taxon>
        <taxon>Noctuoidea</taxon>
        <taxon>Noctuidae</taxon>
        <taxon>Amphipyrinae</taxon>
        <taxon>Spodoptera</taxon>
    </lineage>
</organism>
<comment type="subcellular location">
    <subcellularLocation>
        <location evidence="1">Nucleus</location>
    </subcellularLocation>
</comment>
<dbReference type="AlphaFoldDB" id="A0A9P0MVA3"/>
<protein>
    <recommendedName>
        <fullName evidence="5">HTH psq-type domain-containing protein</fullName>
    </recommendedName>
</protein>
<evidence type="ECO:0000259" key="5">
    <source>
        <dbReference type="Pfam" id="PF05225"/>
    </source>
</evidence>
<dbReference type="SUPFAM" id="SSF46689">
    <property type="entry name" value="Homeodomain-like"/>
    <property type="match status" value="1"/>
</dbReference>
<keyword evidence="2" id="KW-0238">DNA-binding</keyword>
<sequence length="96" mass="11297">MGQMALFFQGVMATNYFYYYFQMPNYYVRKSVAVRGTWSEEDLRSAMESVQRGNMSVYRASITYNIPRKTLERRVKLNNAVKGLMIITIGINYIRN</sequence>
<dbReference type="InterPro" id="IPR007889">
    <property type="entry name" value="HTH_Psq"/>
</dbReference>
<keyword evidence="4" id="KW-0812">Transmembrane</keyword>
<dbReference type="InterPro" id="IPR009057">
    <property type="entry name" value="Homeodomain-like_sf"/>
</dbReference>
<accession>A0A9P0MVA3</accession>
<feature type="transmembrane region" description="Helical" evidence="4">
    <location>
        <begin position="6"/>
        <end position="21"/>
    </location>
</feature>
<evidence type="ECO:0000256" key="4">
    <source>
        <dbReference type="SAM" id="Phobius"/>
    </source>
</evidence>
<evidence type="ECO:0000256" key="3">
    <source>
        <dbReference type="ARBA" id="ARBA00023242"/>
    </source>
</evidence>
<reference evidence="6" key="1">
    <citation type="submission" date="2022-02" db="EMBL/GenBank/DDBJ databases">
        <authorList>
            <person name="King R."/>
        </authorList>
    </citation>
    <scope>NUCLEOTIDE SEQUENCE</scope>
</reference>
<keyword evidence="7" id="KW-1185">Reference proteome</keyword>
<evidence type="ECO:0000256" key="2">
    <source>
        <dbReference type="ARBA" id="ARBA00023125"/>
    </source>
</evidence>
<dbReference type="Gene3D" id="1.10.10.60">
    <property type="entry name" value="Homeodomain-like"/>
    <property type="match status" value="1"/>
</dbReference>
<evidence type="ECO:0000313" key="7">
    <source>
        <dbReference type="Proteomes" id="UP001153321"/>
    </source>
</evidence>
<dbReference type="Proteomes" id="UP001153321">
    <property type="component" value="Chromosome 1"/>
</dbReference>
<name>A0A9P0MVA3_SPOLI</name>
<dbReference type="GO" id="GO:0005634">
    <property type="term" value="C:nucleus"/>
    <property type="evidence" value="ECO:0007669"/>
    <property type="project" value="UniProtKB-SubCell"/>
</dbReference>
<keyword evidence="4" id="KW-0472">Membrane</keyword>
<dbReference type="GO" id="GO:0003677">
    <property type="term" value="F:DNA binding"/>
    <property type="evidence" value="ECO:0007669"/>
    <property type="project" value="UniProtKB-KW"/>
</dbReference>
<dbReference type="FunFam" id="1.10.10.60:FF:000019">
    <property type="entry name" value="Ligand-dependent corepressor isoform 1"/>
    <property type="match status" value="1"/>
</dbReference>
<dbReference type="EMBL" id="LR824532">
    <property type="protein sequence ID" value="CAH1634666.1"/>
    <property type="molecule type" value="Genomic_DNA"/>
</dbReference>
<proteinExistence type="predicted"/>
<gene>
    <name evidence="6" type="ORF">SPLIT_LOCUS28</name>
</gene>
<feature type="domain" description="HTH psq-type" evidence="5">
    <location>
        <begin position="39"/>
        <end position="82"/>
    </location>
</feature>
<keyword evidence="4" id="KW-1133">Transmembrane helix</keyword>
<dbReference type="Pfam" id="PF05225">
    <property type="entry name" value="HTH_psq"/>
    <property type="match status" value="1"/>
</dbReference>
<keyword evidence="3" id="KW-0539">Nucleus</keyword>
<evidence type="ECO:0000313" key="6">
    <source>
        <dbReference type="EMBL" id="CAH1634666.1"/>
    </source>
</evidence>
<evidence type="ECO:0000256" key="1">
    <source>
        <dbReference type="ARBA" id="ARBA00004123"/>
    </source>
</evidence>